<reference evidence="1" key="1">
    <citation type="submission" date="2021-05" db="EMBL/GenBank/DDBJ databases">
        <authorList>
            <person name="Scholz U."/>
            <person name="Mascher M."/>
            <person name="Fiebig A."/>
        </authorList>
    </citation>
    <scope>NUCLEOTIDE SEQUENCE [LARGE SCALE GENOMIC DNA]</scope>
</reference>
<keyword evidence="2" id="KW-1185">Reference proteome</keyword>
<sequence>MTSGSRRAPSSSLKSRLALSSLALRRKAAQMASPAAGTGYCSQTSWALRRLGVGGSAFASAVAPRRRSFSVSAAAGFDNQNREYVIVGGGNAAGYAARTFVEHGMADGRLCIVSKEAVPPYERPALTKGYLFPPEKKPARLPGFHTCVGSGGQRQTAEWYKENGIEVLYEDPVEAFDGKTQTLKTSSGKILKYGSLIISTGCAAARLPEKIGGDLPGVHYIRDVSDADSLVSSLGNAKKIVVIGGGYIGMEVAAAACGWNLDTTIIFPEDHIMPRLFTPSLAEKYEELYEQNGVKFVKGALIDKLDAGSDGRVSSAVLKDGSVVEADTVIVGIGAKPAVSPFEAVGVNNEVGGIEVDSMFRTSIPGIFAIGDVAAFPLKMYNRIARVEHVDHARKSAHHCVETLLTSQAKAYDYLPYFYSRVFEYEGSSRKIWWQFYGDNVGETVEVGNFDPKIATFWIDSDSRLKGVFLESGTSEEFSLLPKLARSQPIVDKARLKSATSVEDALEIFGTAASFEKSGPQRQ</sequence>
<dbReference type="EnsemblPlants" id="AVESA.00010b.r2.7CG0669090.1">
    <property type="protein sequence ID" value="AVESA.00010b.r2.7CG0669090.1.CDS"/>
    <property type="gene ID" value="AVESA.00010b.r2.7CG0669090"/>
</dbReference>
<reference evidence="1" key="2">
    <citation type="submission" date="2025-09" db="UniProtKB">
        <authorList>
            <consortium name="EnsemblPlants"/>
        </authorList>
    </citation>
    <scope>IDENTIFICATION</scope>
</reference>
<evidence type="ECO:0000313" key="2">
    <source>
        <dbReference type="Proteomes" id="UP001732700"/>
    </source>
</evidence>
<dbReference type="Proteomes" id="UP001732700">
    <property type="component" value="Chromosome 7C"/>
</dbReference>
<organism evidence="1 2">
    <name type="scientific">Avena sativa</name>
    <name type="common">Oat</name>
    <dbReference type="NCBI Taxonomy" id="4498"/>
    <lineage>
        <taxon>Eukaryota</taxon>
        <taxon>Viridiplantae</taxon>
        <taxon>Streptophyta</taxon>
        <taxon>Embryophyta</taxon>
        <taxon>Tracheophyta</taxon>
        <taxon>Spermatophyta</taxon>
        <taxon>Magnoliopsida</taxon>
        <taxon>Liliopsida</taxon>
        <taxon>Poales</taxon>
        <taxon>Poaceae</taxon>
        <taxon>BOP clade</taxon>
        <taxon>Pooideae</taxon>
        <taxon>Poodae</taxon>
        <taxon>Poeae</taxon>
        <taxon>Poeae Chloroplast Group 1 (Aveneae type)</taxon>
        <taxon>Aveninae</taxon>
        <taxon>Avena</taxon>
    </lineage>
</organism>
<proteinExistence type="predicted"/>
<protein>
    <submittedName>
        <fullName evidence="1">Uncharacterized protein</fullName>
    </submittedName>
</protein>
<accession>A0ACD5ZZP3</accession>
<name>A0ACD5ZZP3_AVESA</name>
<evidence type="ECO:0000313" key="1">
    <source>
        <dbReference type="EnsemblPlants" id="AVESA.00010b.r2.7CG0669090.1.CDS"/>
    </source>
</evidence>